<reference evidence="9" key="1">
    <citation type="submission" date="2020-02" db="EMBL/GenBank/DDBJ databases">
        <authorList>
            <person name="Meier V. D."/>
        </authorList>
    </citation>
    <scope>NUCLEOTIDE SEQUENCE</scope>
    <source>
        <strain evidence="9">AVDCRST_MAG50</strain>
    </source>
</reference>
<comment type="similarity">
    <text evidence="7">Belongs to the binding-protein-dependent transport system permease family.</text>
</comment>
<feature type="domain" description="ABC transmembrane type-1" evidence="8">
    <location>
        <begin position="94"/>
        <end position="283"/>
    </location>
</feature>
<dbReference type="SUPFAM" id="SSF161098">
    <property type="entry name" value="MetI-like"/>
    <property type="match status" value="1"/>
</dbReference>
<feature type="transmembrane region" description="Helical" evidence="7">
    <location>
        <begin position="132"/>
        <end position="153"/>
    </location>
</feature>
<dbReference type="Gene3D" id="1.10.3720.10">
    <property type="entry name" value="MetI-like"/>
    <property type="match status" value="1"/>
</dbReference>
<evidence type="ECO:0000256" key="3">
    <source>
        <dbReference type="ARBA" id="ARBA00022475"/>
    </source>
</evidence>
<evidence type="ECO:0000259" key="8">
    <source>
        <dbReference type="PROSITE" id="PS50928"/>
    </source>
</evidence>
<evidence type="ECO:0000256" key="2">
    <source>
        <dbReference type="ARBA" id="ARBA00022448"/>
    </source>
</evidence>
<dbReference type="AlphaFoldDB" id="A0A6J4IG95"/>
<dbReference type="InterPro" id="IPR050366">
    <property type="entry name" value="BP-dependent_transpt_permease"/>
</dbReference>
<dbReference type="Pfam" id="PF00528">
    <property type="entry name" value="BPD_transp_1"/>
    <property type="match status" value="1"/>
</dbReference>
<dbReference type="GO" id="GO:0055085">
    <property type="term" value="P:transmembrane transport"/>
    <property type="evidence" value="ECO:0007669"/>
    <property type="project" value="InterPro"/>
</dbReference>
<feature type="transmembrane region" description="Helical" evidence="7">
    <location>
        <begin position="215"/>
        <end position="241"/>
    </location>
</feature>
<dbReference type="PANTHER" id="PTHR43386:SF1">
    <property type="entry name" value="D,D-DIPEPTIDE TRANSPORT SYSTEM PERMEASE PROTEIN DDPC-RELATED"/>
    <property type="match status" value="1"/>
</dbReference>
<dbReference type="PROSITE" id="PS50928">
    <property type="entry name" value="ABC_TM1"/>
    <property type="match status" value="1"/>
</dbReference>
<keyword evidence="3" id="KW-1003">Cell membrane</keyword>
<organism evidence="9">
    <name type="scientific">uncultured Acidimicrobiales bacterium</name>
    <dbReference type="NCBI Taxonomy" id="310071"/>
    <lineage>
        <taxon>Bacteria</taxon>
        <taxon>Bacillati</taxon>
        <taxon>Actinomycetota</taxon>
        <taxon>Acidimicrobiia</taxon>
        <taxon>Acidimicrobiales</taxon>
        <taxon>environmental samples</taxon>
    </lineage>
</organism>
<keyword evidence="5 7" id="KW-1133">Transmembrane helix</keyword>
<keyword evidence="2 7" id="KW-0813">Transport</keyword>
<evidence type="ECO:0000313" key="9">
    <source>
        <dbReference type="EMBL" id="CAA9249699.1"/>
    </source>
</evidence>
<keyword evidence="4 7" id="KW-0812">Transmembrane</keyword>
<keyword evidence="6 7" id="KW-0472">Membrane</keyword>
<dbReference type="PANTHER" id="PTHR43386">
    <property type="entry name" value="OLIGOPEPTIDE TRANSPORT SYSTEM PERMEASE PROTEIN APPC"/>
    <property type="match status" value="1"/>
</dbReference>
<dbReference type="GO" id="GO:0005886">
    <property type="term" value="C:plasma membrane"/>
    <property type="evidence" value="ECO:0007669"/>
    <property type="project" value="UniProtKB-SubCell"/>
</dbReference>
<dbReference type="InterPro" id="IPR035906">
    <property type="entry name" value="MetI-like_sf"/>
</dbReference>
<evidence type="ECO:0000256" key="4">
    <source>
        <dbReference type="ARBA" id="ARBA00022692"/>
    </source>
</evidence>
<sequence length="296" mass="31379">MADTLAPTLEPISLQLKVPRRAHGLVSFFRNRNNAIGAVILLPIVFTAVFASWLPIPDTLESDVTASLQGPSTRHFFGTDKLGRDIFARTVSGLRVSLMIGFASAFLSLTIGIIFGTIAGTLGKAADAAISAVVDVVMAFPALLLAISIIAVFGSGMPQLIIALGMASMPAAVRLQRSLALGLKSRTFMDGARMANAPTWWLLVRHVVPNTMAPMVVVATIYAANAILAEAALSFLGLGITPPTPSLGNLVADGRNYLREAWWISTIPGLAIVVVAISLHLFSDGIREQLDPSLRK</sequence>
<gene>
    <name evidence="9" type="ORF">AVDCRST_MAG50-2533</name>
</gene>
<comment type="subcellular location">
    <subcellularLocation>
        <location evidence="1 7">Cell membrane</location>
        <topology evidence="1 7">Multi-pass membrane protein</topology>
    </subcellularLocation>
</comment>
<evidence type="ECO:0000256" key="7">
    <source>
        <dbReference type="RuleBase" id="RU363032"/>
    </source>
</evidence>
<evidence type="ECO:0000256" key="1">
    <source>
        <dbReference type="ARBA" id="ARBA00004651"/>
    </source>
</evidence>
<accession>A0A6J4IG95</accession>
<dbReference type="InterPro" id="IPR000515">
    <property type="entry name" value="MetI-like"/>
</dbReference>
<evidence type="ECO:0000256" key="6">
    <source>
        <dbReference type="ARBA" id="ARBA00023136"/>
    </source>
</evidence>
<feature type="transmembrane region" description="Helical" evidence="7">
    <location>
        <begin position="98"/>
        <end position="120"/>
    </location>
</feature>
<dbReference type="EMBL" id="CADCTF010000104">
    <property type="protein sequence ID" value="CAA9249699.1"/>
    <property type="molecule type" value="Genomic_DNA"/>
</dbReference>
<dbReference type="CDD" id="cd06261">
    <property type="entry name" value="TM_PBP2"/>
    <property type="match status" value="1"/>
</dbReference>
<feature type="transmembrane region" description="Helical" evidence="7">
    <location>
        <begin position="35"/>
        <end position="56"/>
    </location>
</feature>
<evidence type="ECO:0000256" key="5">
    <source>
        <dbReference type="ARBA" id="ARBA00022989"/>
    </source>
</evidence>
<protein>
    <submittedName>
        <fullName evidence="9">Dipeptide transport system permease protein DppC</fullName>
    </submittedName>
</protein>
<feature type="transmembrane region" description="Helical" evidence="7">
    <location>
        <begin position="261"/>
        <end position="282"/>
    </location>
</feature>
<name>A0A6J4IG95_9ACTN</name>
<proteinExistence type="inferred from homology"/>